<gene>
    <name evidence="5" type="ORF">C8R41DRAFT_326910</name>
</gene>
<dbReference type="PANTHER" id="PTHR43420">
    <property type="entry name" value="ACETYLTRANSFERASE"/>
    <property type="match status" value="1"/>
</dbReference>
<feature type="region of interest" description="Disordered" evidence="3">
    <location>
        <begin position="81"/>
        <end position="100"/>
    </location>
</feature>
<dbReference type="PROSITE" id="PS51186">
    <property type="entry name" value="GNAT"/>
    <property type="match status" value="1"/>
</dbReference>
<accession>A0ABQ8VGV9</accession>
<evidence type="ECO:0000313" key="5">
    <source>
        <dbReference type="EMBL" id="KAJ4493333.1"/>
    </source>
</evidence>
<feature type="domain" description="N-acetyltransferase" evidence="4">
    <location>
        <begin position="56"/>
        <end position="227"/>
    </location>
</feature>
<reference evidence="5" key="1">
    <citation type="submission" date="2022-08" db="EMBL/GenBank/DDBJ databases">
        <title>A Global Phylogenomic Analysis of the Shiitake Genus Lentinula.</title>
        <authorList>
            <consortium name="DOE Joint Genome Institute"/>
            <person name="Sierra-Patev S."/>
            <person name="Min B."/>
            <person name="Naranjo-Ortiz M."/>
            <person name="Looney B."/>
            <person name="Konkel Z."/>
            <person name="Slot J.C."/>
            <person name="Sakamoto Y."/>
            <person name="Steenwyk J.L."/>
            <person name="Rokas A."/>
            <person name="Carro J."/>
            <person name="Camarero S."/>
            <person name="Ferreira P."/>
            <person name="Molpeceres G."/>
            <person name="Ruiz-Duenas F.J."/>
            <person name="Serrano A."/>
            <person name="Henrissat B."/>
            <person name="Drula E."/>
            <person name="Hughes K.W."/>
            <person name="Mata J.L."/>
            <person name="Ishikawa N.K."/>
            <person name="Vargas-Isla R."/>
            <person name="Ushijima S."/>
            <person name="Smith C.A."/>
            <person name="Ahrendt S."/>
            <person name="Andreopoulos W."/>
            <person name="He G."/>
            <person name="Labutti K."/>
            <person name="Lipzen A."/>
            <person name="Ng V."/>
            <person name="Riley R."/>
            <person name="Sandor L."/>
            <person name="Barry K."/>
            <person name="Martinez A.T."/>
            <person name="Xiao Y."/>
            <person name="Gibbons J.G."/>
            <person name="Terashima K."/>
            <person name="Grigoriev I.V."/>
            <person name="Hibbett D.S."/>
        </authorList>
    </citation>
    <scope>NUCLEOTIDE SEQUENCE</scope>
    <source>
        <strain evidence="5">RHP3577 ss4</strain>
    </source>
</reference>
<name>A0ABQ8VGV9_9AGAR</name>
<dbReference type="InterPro" id="IPR016181">
    <property type="entry name" value="Acyl_CoA_acyltransferase"/>
</dbReference>
<evidence type="ECO:0000256" key="1">
    <source>
        <dbReference type="ARBA" id="ARBA00022679"/>
    </source>
</evidence>
<dbReference type="Gene3D" id="3.40.630.30">
    <property type="match status" value="1"/>
</dbReference>
<dbReference type="EMBL" id="JANVFT010000035">
    <property type="protein sequence ID" value="KAJ4493333.1"/>
    <property type="molecule type" value="Genomic_DNA"/>
</dbReference>
<dbReference type="InterPro" id="IPR000182">
    <property type="entry name" value="GNAT_dom"/>
</dbReference>
<dbReference type="Pfam" id="PF00583">
    <property type="entry name" value="Acetyltransf_1"/>
    <property type="match status" value="1"/>
</dbReference>
<dbReference type="InterPro" id="IPR050680">
    <property type="entry name" value="YpeA/RimI_acetyltransf"/>
</dbReference>
<keyword evidence="6" id="KW-1185">Reference proteome</keyword>
<sequence length="227" mass="25671">MVEYTYNVVPIPFSPLPQSHVDKHASLRLLALRTNPECFLSTLEDESRLSPEQWRGRIDTEDRVTFIAVASEIPKYAPFDAPLDPTSSSSSSSLADTSGPSTLLDDDTAKWVGLVTVLTPEFLQKRWDDLPRKFRKFAMRSGKPAHVLVSMWVHPEHRHKGLGRLLISQAVDWVKNRVEKSSVEDKRGDVVLEVFEQNTGAIVLYRAMGFEDIEEVPPSIWMGRKIA</sequence>
<proteinExistence type="predicted"/>
<organism evidence="5 6">
    <name type="scientific">Lentinula lateritia</name>
    <dbReference type="NCBI Taxonomy" id="40482"/>
    <lineage>
        <taxon>Eukaryota</taxon>
        <taxon>Fungi</taxon>
        <taxon>Dikarya</taxon>
        <taxon>Basidiomycota</taxon>
        <taxon>Agaricomycotina</taxon>
        <taxon>Agaricomycetes</taxon>
        <taxon>Agaricomycetidae</taxon>
        <taxon>Agaricales</taxon>
        <taxon>Marasmiineae</taxon>
        <taxon>Omphalotaceae</taxon>
        <taxon>Lentinula</taxon>
    </lineage>
</organism>
<comment type="caution">
    <text evidence="5">The sequence shown here is derived from an EMBL/GenBank/DDBJ whole genome shotgun (WGS) entry which is preliminary data.</text>
</comment>
<evidence type="ECO:0000256" key="2">
    <source>
        <dbReference type="ARBA" id="ARBA00023315"/>
    </source>
</evidence>
<evidence type="ECO:0000256" key="3">
    <source>
        <dbReference type="SAM" id="MobiDB-lite"/>
    </source>
</evidence>
<evidence type="ECO:0000259" key="4">
    <source>
        <dbReference type="PROSITE" id="PS51186"/>
    </source>
</evidence>
<protein>
    <submittedName>
        <fullName evidence="5">Acyl-CoA N-acyltransferase</fullName>
    </submittedName>
</protein>
<keyword evidence="2" id="KW-0012">Acyltransferase</keyword>
<dbReference type="SUPFAM" id="SSF55729">
    <property type="entry name" value="Acyl-CoA N-acyltransferases (Nat)"/>
    <property type="match status" value="1"/>
</dbReference>
<evidence type="ECO:0000313" key="6">
    <source>
        <dbReference type="Proteomes" id="UP001150217"/>
    </source>
</evidence>
<dbReference type="Proteomes" id="UP001150217">
    <property type="component" value="Unassembled WGS sequence"/>
</dbReference>
<keyword evidence="1" id="KW-0808">Transferase</keyword>
<dbReference type="PANTHER" id="PTHR43420:SF12">
    <property type="entry name" value="N-ACETYLTRANSFERASE DOMAIN-CONTAINING PROTEIN"/>
    <property type="match status" value="1"/>
</dbReference>
<dbReference type="CDD" id="cd04301">
    <property type="entry name" value="NAT_SF"/>
    <property type="match status" value="1"/>
</dbReference>